<organism evidence="2 3">
    <name type="scientific">Echria macrotheca</name>
    <dbReference type="NCBI Taxonomy" id="438768"/>
    <lineage>
        <taxon>Eukaryota</taxon>
        <taxon>Fungi</taxon>
        <taxon>Dikarya</taxon>
        <taxon>Ascomycota</taxon>
        <taxon>Pezizomycotina</taxon>
        <taxon>Sordariomycetes</taxon>
        <taxon>Sordariomycetidae</taxon>
        <taxon>Sordariales</taxon>
        <taxon>Schizotheciaceae</taxon>
        <taxon>Echria</taxon>
    </lineage>
</organism>
<gene>
    <name evidence="2" type="ORF">QBC47DRAFT_390554</name>
</gene>
<feature type="compositionally biased region" description="Basic and acidic residues" evidence="1">
    <location>
        <begin position="1"/>
        <end position="11"/>
    </location>
</feature>
<dbReference type="EMBL" id="MU839841">
    <property type="protein sequence ID" value="KAK1751614.1"/>
    <property type="molecule type" value="Genomic_DNA"/>
</dbReference>
<sequence length="237" mass="25344">MKRIETPKAESSEDAAMHPGQQTDLLAARTAPSDRRPRRDVLPPEIVEIMVPSLKVGAAAGLLGAFTGAAAGIIRSAPPVLFSLAMGGQWFALSSSYYASRQVALNALRKGEDITPTEKVKASAVAGGFAGMVGGAIRGPKNIVPGVIMFSLFGGAGQMIANAITWRPSSEPSKGFLRSKWSPVTYLSDQEYEKILREKLLRVDAEIAVVDDTIREIREAQSHPSEQLDKKDPGSSK</sequence>
<feature type="region of interest" description="Disordered" evidence="1">
    <location>
        <begin position="1"/>
        <end position="40"/>
    </location>
</feature>
<dbReference type="AlphaFoldDB" id="A0AAJ0B4M4"/>
<dbReference type="PANTHER" id="PTHR41390">
    <property type="entry name" value="CHROMOSOME 7, WHOLE GENOME SHOTGUN SEQUENCE"/>
    <property type="match status" value="1"/>
</dbReference>
<evidence type="ECO:0000313" key="3">
    <source>
        <dbReference type="Proteomes" id="UP001239445"/>
    </source>
</evidence>
<dbReference type="PANTHER" id="PTHR41390:SF1">
    <property type="entry name" value="NADH-UBIQUINONE OXIDOREDUCTASE 213 KDA SUBUNIT"/>
    <property type="match status" value="1"/>
</dbReference>
<name>A0AAJ0B4M4_9PEZI</name>
<proteinExistence type="predicted"/>
<comment type="caution">
    <text evidence="2">The sequence shown here is derived from an EMBL/GenBank/DDBJ whole genome shotgun (WGS) entry which is preliminary data.</text>
</comment>
<feature type="region of interest" description="Disordered" evidence="1">
    <location>
        <begin position="218"/>
        <end position="237"/>
    </location>
</feature>
<accession>A0AAJ0B4M4</accession>
<evidence type="ECO:0000256" key="1">
    <source>
        <dbReference type="SAM" id="MobiDB-lite"/>
    </source>
</evidence>
<keyword evidence="3" id="KW-1185">Reference proteome</keyword>
<evidence type="ECO:0000313" key="2">
    <source>
        <dbReference type="EMBL" id="KAK1751614.1"/>
    </source>
</evidence>
<reference evidence="2" key="1">
    <citation type="submission" date="2023-06" db="EMBL/GenBank/DDBJ databases">
        <title>Genome-scale phylogeny and comparative genomics of the fungal order Sordariales.</title>
        <authorList>
            <consortium name="Lawrence Berkeley National Laboratory"/>
            <person name="Hensen N."/>
            <person name="Bonometti L."/>
            <person name="Westerberg I."/>
            <person name="Brannstrom I.O."/>
            <person name="Guillou S."/>
            <person name="Cros-Aarteil S."/>
            <person name="Calhoun S."/>
            <person name="Haridas S."/>
            <person name="Kuo A."/>
            <person name="Mondo S."/>
            <person name="Pangilinan J."/>
            <person name="Riley R."/>
            <person name="Labutti K."/>
            <person name="Andreopoulos B."/>
            <person name="Lipzen A."/>
            <person name="Chen C."/>
            <person name="Yanf M."/>
            <person name="Daum C."/>
            <person name="Ng V."/>
            <person name="Clum A."/>
            <person name="Steindorff A."/>
            <person name="Ohm R."/>
            <person name="Martin F."/>
            <person name="Silar P."/>
            <person name="Natvig D."/>
            <person name="Lalanne C."/>
            <person name="Gautier V."/>
            <person name="Ament-Velasquez S.L."/>
            <person name="Kruys A."/>
            <person name="Hutchinson M.I."/>
            <person name="Powell A.J."/>
            <person name="Barry K."/>
            <person name="Miller A.N."/>
            <person name="Grigoriev I.V."/>
            <person name="Debuchy R."/>
            <person name="Gladieux P."/>
            <person name="Thoren M.H."/>
            <person name="Johannesson H."/>
        </authorList>
    </citation>
    <scope>NUCLEOTIDE SEQUENCE</scope>
    <source>
        <strain evidence="2">PSN4</strain>
    </source>
</reference>
<protein>
    <submittedName>
        <fullName evidence="2">Uncharacterized protein</fullName>
    </submittedName>
</protein>
<dbReference type="Proteomes" id="UP001239445">
    <property type="component" value="Unassembled WGS sequence"/>
</dbReference>